<dbReference type="OrthoDB" id="9815425at2"/>
<feature type="domain" description="Alpha/beta hydrolase fold-3" evidence="4">
    <location>
        <begin position="122"/>
        <end position="342"/>
    </location>
</feature>
<proteinExistence type="inferred from homology"/>
<dbReference type="STRING" id="512399.A8709_14770"/>
<protein>
    <submittedName>
        <fullName evidence="5">Alpha/beta hydrolase</fullName>
    </submittedName>
</protein>
<evidence type="ECO:0000313" key="5">
    <source>
        <dbReference type="EMBL" id="OCT15734.1"/>
    </source>
</evidence>
<dbReference type="InterPro" id="IPR013094">
    <property type="entry name" value="AB_hydrolase_3"/>
</dbReference>
<gene>
    <name evidence="5" type="ORF">A8709_14770</name>
</gene>
<accession>A0A1C1A5A2</accession>
<evidence type="ECO:0000259" key="4">
    <source>
        <dbReference type="Pfam" id="PF07859"/>
    </source>
</evidence>
<keyword evidence="2 5" id="KW-0378">Hydrolase</keyword>
<dbReference type="GO" id="GO:0016787">
    <property type="term" value="F:hydrolase activity"/>
    <property type="evidence" value="ECO:0007669"/>
    <property type="project" value="UniProtKB-KW"/>
</dbReference>
<dbReference type="SUPFAM" id="SSF53474">
    <property type="entry name" value="alpha/beta-Hydrolases"/>
    <property type="match status" value="1"/>
</dbReference>
<evidence type="ECO:0000313" key="6">
    <source>
        <dbReference type="Proteomes" id="UP000093309"/>
    </source>
</evidence>
<reference evidence="6" key="1">
    <citation type="submission" date="2016-05" db="EMBL/GenBank/DDBJ databases">
        <title>Paenibacillus oryzae. sp. nov., isolated from the rice root.</title>
        <authorList>
            <person name="Zhang J."/>
            <person name="Zhang X."/>
        </authorList>
    </citation>
    <scope>NUCLEOTIDE SEQUENCE [LARGE SCALE GENOMIC DNA]</scope>
    <source>
        <strain evidence="6">KCTC13222</strain>
    </source>
</reference>
<name>A0A1C1A5A2_9BACL</name>
<dbReference type="InterPro" id="IPR029058">
    <property type="entry name" value="AB_hydrolase_fold"/>
</dbReference>
<comment type="caution">
    <text evidence="5">The sequence shown here is derived from an EMBL/GenBank/DDBJ whole genome shotgun (WGS) entry which is preliminary data.</text>
</comment>
<comment type="similarity">
    <text evidence="1">Belongs to the 'GDXG' lipolytic enzyme family.</text>
</comment>
<keyword evidence="6" id="KW-1185">Reference proteome</keyword>
<dbReference type="Proteomes" id="UP000093309">
    <property type="component" value="Unassembled WGS sequence"/>
</dbReference>
<dbReference type="PANTHER" id="PTHR48081:SF8">
    <property type="entry name" value="ALPHA_BETA HYDROLASE FOLD-3 DOMAIN-CONTAINING PROTEIN-RELATED"/>
    <property type="match status" value="1"/>
</dbReference>
<evidence type="ECO:0000256" key="2">
    <source>
        <dbReference type="ARBA" id="ARBA00022801"/>
    </source>
</evidence>
<dbReference type="AlphaFoldDB" id="A0A1C1A5A2"/>
<dbReference type="EMBL" id="LYPC01000014">
    <property type="protein sequence ID" value="OCT15734.1"/>
    <property type="molecule type" value="Genomic_DNA"/>
</dbReference>
<dbReference type="Pfam" id="PF07859">
    <property type="entry name" value="Abhydrolase_3"/>
    <property type="match status" value="1"/>
</dbReference>
<dbReference type="PROSITE" id="PS01174">
    <property type="entry name" value="LIPASE_GDXG_SER"/>
    <property type="match status" value="1"/>
</dbReference>
<dbReference type="PANTHER" id="PTHR48081">
    <property type="entry name" value="AB HYDROLASE SUPERFAMILY PROTEIN C4A8.06C"/>
    <property type="match status" value="1"/>
</dbReference>
<dbReference type="InterPro" id="IPR033140">
    <property type="entry name" value="Lipase_GDXG_put_SER_AS"/>
</dbReference>
<dbReference type="RefSeq" id="WP_065852641.1">
    <property type="nucleotide sequence ID" value="NZ_LYPC01000014.1"/>
</dbReference>
<dbReference type="InterPro" id="IPR050300">
    <property type="entry name" value="GDXG_lipolytic_enzyme"/>
</dbReference>
<evidence type="ECO:0000256" key="1">
    <source>
        <dbReference type="ARBA" id="ARBA00010515"/>
    </source>
</evidence>
<dbReference type="Gene3D" id="3.40.50.1820">
    <property type="entry name" value="alpha/beta hydrolase"/>
    <property type="match status" value="1"/>
</dbReference>
<feature type="active site" evidence="3">
    <location>
        <position position="200"/>
    </location>
</feature>
<sequence length="368" mass="40045">MSTSEVYKKLVSLTEERAVVEHHEGLDIVIKRVPDSDVEGDLDPRVLTVALEMAERMASGPKMDFSLEGPENLARLRAMMGWPNVDVTVTAIETTHITIAGTNGEIPLRIYSPHTSGPLPAIVFFHGGGFIGGSVDCVENPCKSLAEKAGAVVINVDYRLAPENPFPAGLIDCFDAVKWVYDNAAEIQVNPQQMGVAGDSAGGNLAAVCSIMDRDQGTGMIKYQALLYPTVNMDAIPTEDFKWELEAYNVKHHHELIHGMIHALGASSGGLEQIYLQGKTAVTEPYVSPLLAEDVSGLPATLVIEAEYDYLRLEGEAYARRLIRAGVPTKMIRYNGVDHAFMDKIGLYPQAEDCMNEIAKGLKALFAE</sequence>
<organism evidence="5 6">
    <name type="scientific">Paenibacillus pectinilyticus</name>
    <dbReference type="NCBI Taxonomy" id="512399"/>
    <lineage>
        <taxon>Bacteria</taxon>
        <taxon>Bacillati</taxon>
        <taxon>Bacillota</taxon>
        <taxon>Bacilli</taxon>
        <taxon>Bacillales</taxon>
        <taxon>Paenibacillaceae</taxon>
        <taxon>Paenibacillus</taxon>
    </lineage>
</organism>
<evidence type="ECO:0000256" key="3">
    <source>
        <dbReference type="PROSITE-ProRule" id="PRU10038"/>
    </source>
</evidence>